<dbReference type="EMBL" id="FUZF01000022">
    <property type="protein sequence ID" value="SKC04474.1"/>
    <property type="molecule type" value="Genomic_DNA"/>
</dbReference>
<dbReference type="PANTHER" id="PTHR36849:SF1">
    <property type="entry name" value="CYTOPLASMIC PROTEIN"/>
    <property type="match status" value="1"/>
</dbReference>
<evidence type="ECO:0000313" key="1">
    <source>
        <dbReference type="EMBL" id="SKC04474.1"/>
    </source>
</evidence>
<evidence type="ECO:0000313" key="2">
    <source>
        <dbReference type="Proteomes" id="UP000190150"/>
    </source>
</evidence>
<keyword evidence="2" id="KW-1185">Reference proteome</keyword>
<dbReference type="OrthoDB" id="9790745at2"/>
<dbReference type="AlphaFoldDB" id="A0A1T5G7X5"/>
<organism evidence="1 2">
    <name type="scientific">Sphingobacterium nematocida</name>
    <dbReference type="NCBI Taxonomy" id="1513896"/>
    <lineage>
        <taxon>Bacteria</taxon>
        <taxon>Pseudomonadati</taxon>
        <taxon>Bacteroidota</taxon>
        <taxon>Sphingobacteriia</taxon>
        <taxon>Sphingobacteriales</taxon>
        <taxon>Sphingobacteriaceae</taxon>
        <taxon>Sphingobacterium</taxon>
    </lineage>
</organism>
<reference evidence="2" key="1">
    <citation type="submission" date="2017-02" db="EMBL/GenBank/DDBJ databases">
        <authorList>
            <person name="Varghese N."/>
            <person name="Submissions S."/>
        </authorList>
    </citation>
    <scope>NUCLEOTIDE SEQUENCE [LARGE SCALE GENOMIC DNA]</scope>
    <source>
        <strain evidence="2">DSM 24091</strain>
    </source>
</reference>
<dbReference type="Proteomes" id="UP000190150">
    <property type="component" value="Unassembled WGS sequence"/>
</dbReference>
<dbReference type="InterPro" id="IPR052552">
    <property type="entry name" value="YeaO-like"/>
</dbReference>
<dbReference type="Pfam" id="PF22752">
    <property type="entry name" value="DUF488-N3i"/>
    <property type="match status" value="1"/>
</dbReference>
<protein>
    <submittedName>
        <fullName evidence="1">Uncharacterized conserved protein YeaO, DUF488 family</fullName>
    </submittedName>
</protein>
<dbReference type="PANTHER" id="PTHR36849">
    <property type="entry name" value="CYTOPLASMIC PROTEIN-RELATED"/>
    <property type="match status" value="1"/>
</dbReference>
<dbReference type="RefSeq" id="WP_079645484.1">
    <property type="nucleotide sequence ID" value="NZ_FUZF01000022.1"/>
</dbReference>
<accession>A0A1T5G7X5</accession>
<gene>
    <name evidence="1" type="ORF">SAMN05660841_03837</name>
</gene>
<proteinExistence type="predicted"/>
<sequence length="116" mass="13603">MIKIKRIYEKPVPEDGYRMLVDRLWPRGVRQSEAALDEWNKDIAPSTALRKWFGHKPELFDEFVSRYTEELNAKKENLFRIKGLGENGLLTLLYAARDERMNPAAVLLQIINDIEK</sequence>
<dbReference type="STRING" id="1513896.SAMN05660841_03837"/>
<name>A0A1T5G7X5_9SPHI</name>